<evidence type="ECO:0000256" key="1">
    <source>
        <dbReference type="SAM" id="MobiDB-lite"/>
    </source>
</evidence>
<feature type="region of interest" description="Disordered" evidence="1">
    <location>
        <begin position="84"/>
        <end position="103"/>
    </location>
</feature>
<evidence type="ECO:0000313" key="3">
    <source>
        <dbReference type="Proteomes" id="UP000617734"/>
    </source>
</evidence>
<reference evidence="2" key="1">
    <citation type="journal article" date="2014" name="Int. J. Syst. Evol. Microbiol.">
        <title>Complete genome sequence of Corynebacterium casei LMG S-19264T (=DSM 44701T), isolated from a smear-ripened cheese.</title>
        <authorList>
            <consortium name="US DOE Joint Genome Institute (JGI-PGF)"/>
            <person name="Walter F."/>
            <person name="Albersmeier A."/>
            <person name="Kalinowski J."/>
            <person name="Ruckert C."/>
        </authorList>
    </citation>
    <scope>NUCLEOTIDE SEQUENCE</scope>
    <source>
        <strain evidence="2">JCM 4646</strain>
    </source>
</reference>
<protein>
    <submittedName>
        <fullName evidence="2">Uncharacterized protein</fullName>
    </submittedName>
</protein>
<dbReference type="EMBL" id="BNBO01000006">
    <property type="protein sequence ID" value="GHH64930.1"/>
    <property type="molecule type" value="Genomic_DNA"/>
</dbReference>
<gene>
    <name evidence="2" type="ORF">GCM10018781_16510</name>
</gene>
<dbReference type="Proteomes" id="UP000617734">
    <property type="component" value="Unassembled WGS sequence"/>
</dbReference>
<organism evidence="2 3">
    <name type="scientific">Kitasatospora indigofera</name>
    <dbReference type="NCBI Taxonomy" id="67307"/>
    <lineage>
        <taxon>Bacteria</taxon>
        <taxon>Bacillati</taxon>
        <taxon>Actinomycetota</taxon>
        <taxon>Actinomycetes</taxon>
        <taxon>Kitasatosporales</taxon>
        <taxon>Streptomycetaceae</taxon>
        <taxon>Kitasatospora</taxon>
    </lineage>
</organism>
<sequence length="116" mass="11701">MPGLILHVGATMTCAHQGPANAPAPAQQRVLVGAQPVATTADTFVVLGCGFPAASLGAPPCTSIRWLQTSARVRVGGLPVLLQPTPPPSVGPAVGVGTPPPNPPMVQAMQLRVRGM</sequence>
<name>A0A919KMR8_9ACTN</name>
<proteinExistence type="predicted"/>
<reference evidence="2" key="2">
    <citation type="submission" date="2020-09" db="EMBL/GenBank/DDBJ databases">
        <authorList>
            <person name="Sun Q."/>
            <person name="Ohkuma M."/>
        </authorList>
    </citation>
    <scope>NUCLEOTIDE SEQUENCE</scope>
    <source>
        <strain evidence="2">JCM 4646</strain>
    </source>
</reference>
<dbReference type="AlphaFoldDB" id="A0A919KMR8"/>
<comment type="caution">
    <text evidence="2">The sequence shown here is derived from an EMBL/GenBank/DDBJ whole genome shotgun (WGS) entry which is preliminary data.</text>
</comment>
<evidence type="ECO:0000313" key="2">
    <source>
        <dbReference type="EMBL" id="GHH64930.1"/>
    </source>
</evidence>
<dbReference type="GeneID" id="95352144"/>
<keyword evidence="3" id="KW-1185">Reference proteome</keyword>
<dbReference type="RefSeq" id="WP_190210136.1">
    <property type="nucleotide sequence ID" value="NZ_BNBO01000006.1"/>
</dbReference>
<accession>A0A919KMR8</accession>